<gene>
    <name evidence="1" type="ORF">H9704_11400</name>
</gene>
<evidence type="ECO:0008006" key="3">
    <source>
        <dbReference type="Google" id="ProtNLM"/>
    </source>
</evidence>
<organism evidence="1 2">
    <name type="scientific">Candidatus Enterocloster excrementipullorum</name>
    <dbReference type="NCBI Taxonomy" id="2838559"/>
    <lineage>
        <taxon>Bacteria</taxon>
        <taxon>Bacillati</taxon>
        <taxon>Bacillota</taxon>
        <taxon>Clostridia</taxon>
        <taxon>Lachnospirales</taxon>
        <taxon>Lachnospiraceae</taxon>
        <taxon>Enterocloster</taxon>
    </lineage>
</organism>
<evidence type="ECO:0000313" key="1">
    <source>
        <dbReference type="EMBL" id="HJC06737.1"/>
    </source>
</evidence>
<dbReference type="Gene3D" id="3.30.730.10">
    <property type="entry name" value="AP2/ERF domain"/>
    <property type="match status" value="1"/>
</dbReference>
<evidence type="ECO:0000313" key="2">
    <source>
        <dbReference type="Proteomes" id="UP000823910"/>
    </source>
</evidence>
<dbReference type="InterPro" id="IPR036955">
    <property type="entry name" value="AP2/ERF_dom_sf"/>
</dbReference>
<reference evidence="1" key="1">
    <citation type="journal article" date="2021" name="PeerJ">
        <title>Extensive microbial diversity within the chicken gut microbiome revealed by metagenomics and culture.</title>
        <authorList>
            <person name="Gilroy R."/>
            <person name="Ravi A."/>
            <person name="Getino M."/>
            <person name="Pursley I."/>
            <person name="Horton D.L."/>
            <person name="Alikhan N.F."/>
            <person name="Baker D."/>
            <person name="Gharbi K."/>
            <person name="Hall N."/>
            <person name="Watson M."/>
            <person name="Adriaenssens E.M."/>
            <person name="Foster-Nyarko E."/>
            <person name="Jarju S."/>
            <person name="Secka A."/>
            <person name="Antonio M."/>
            <person name="Oren A."/>
            <person name="Chaudhuri R.R."/>
            <person name="La Ragione R."/>
            <person name="Hildebrand F."/>
            <person name="Pallen M.J."/>
        </authorList>
    </citation>
    <scope>NUCLEOTIDE SEQUENCE</scope>
    <source>
        <strain evidence="1">CHK180-15479</strain>
    </source>
</reference>
<dbReference type="GO" id="GO:0003700">
    <property type="term" value="F:DNA-binding transcription factor activity"/>
    <property type="evidence" value="ECO:0007669"/>
    <property type="project" value="InterPro"/>
</dbReference>
<sequence>MKKDLTGQHFGRLTVIGDGGKNKKGRQYWRCRCTCGNETLVEESHLKAGHTKSCGCYRRERPRERSVDLTGQQFGRLTVIEPIKNANGSIKKWKCQCECGKITVCCRENLQSGTTRSCGCLREEIRKDNMRKAIHFVEGTCIERIASQKTCANNTTGHRGVYRRDRNKWRASIGFQGKVYNLGSFSTYEEAVKARLDAESQLYTPFLEQYYQRKN</sequence>
<dbReference type="SUPFAM" id="SSF54171">
    <property type="entry name" value="DNA-binding domain"/>
    <property type="match status" value="1"/>
</dbReference>
<accession>A0A9D2N2I8</accession>
<proteinExistence type="predicted"/>
<dbReference type="Proteomes" id="UP000823910">
    <property type="component" value="Unassembled WGS sequence"/>
</dbReference>
<dbReference type="AlphaFoldDB" id="A0A9D2N2I8"/>
<reference evidence="1" key="2">
    <citation type="submission" date="2021-04" db="EMBL/GenBank/DDBJ databases">
        <authorList>
            <person name="Gilroy R."/>
        </authorList>
    </citation>
    <scope>NUCLEOTIDE SEQUENCE</scope>
    <source>
        <strain evidence="1">CHK180-15479</strain>
    </source>
</reference>
<name>A0A9D2N2I8_9FIRM</name>
<comment type="caution">
    <text evidence="1">The sequence shown here is derived from an EMBL/GenBank/DDBJ whole genome shotgun (WGS) entry which is preliminary data.</text>
</comment>
<dbReference type="GO" id="GO:0003677">
    <property type="term" value="F:DNA binding"/>
    <property type="evidence" value="ECO:0007669"/>
    <property type="project" value="InterPro"/>
</dbReference>
<dbReference type="EMBL" id="DWWT01000059">
    <property type="protein sequence ID" value="HJC06737.1"/>
    <property type="molecule type" value="Genomic_DNA"/>
</dbReference>
<dbReference type="InterPro" id="IPR016177">
    <property type="entry name" value="DNA-bd_dom_sf"/>
</dbReference>
<protein>
    <recommendedName>
        <fullName evidence="3">AP2/ERF domain-containing protein</fullName>
    </recommendedName>
</protein>